<dbReference type="GO" id="GO:0030246">
    <property type="term" value="F:carbohydrate binding"/>
    <property type="evidence" value="ECO:0007669"/>
    <property type="project" value="InterPro"/>
</dbReference>
<dbReference type="EnsemblMetazoa" id="G10002.1">
    <property type="protein sequence ID" value="G10002.1:cds"/>
    <property type="gene ID" value="G10002"/>
</dbReference>
<dbReference type="GO" id="GO:0006491">
    <property type="term" value="P:N-glycan processing"/>
    <property type="evidence" value="ECO:0007669"/>
    <property type="project" value="TreeGrafter"/>
</dbReference>
<dbReference type="InterPro" id="IPR011013">
    <property type="entry name" value="Gal_mutarotase_sf_dom"/>
</dbReference>
<dbReference type="PANTHER" id="PTHR11607">
    <property type="entry name" value="ALPHA-MANNOSIDASE"/>
    <property type="match status" value="1"/>
</dbReference>
<evidence type="ECO:0000313" key="3">
    <source>
        <dbReference type="Proteomes" id="UP000005408"/>
    </source>
</evidence>
<dbReference type="InterPro" id="IPR050843">
    <property type="entry name" value="Glycosyl_Hydrlase_38"/>
</dbReference>
<organism evidence="2 3">
    <name type="scientific">Magallana gigas</name>
    <name type="common">Pacific oyster</name>
    <name type="synonym">Crassostrea gigas</name>
    <dbReference type="NCBI Taxonomy" id="29159"/>
    <lineage>
        <taxon>Eukaryota</taxon>
        <taxon>Metazoa</taxon>
        <taxon>Spiralia</taxon>
        <taxon>Lophotrochozoa</taxon>
        <taxon>Mollusca</taxon>
        <taxon>Bivalvia</taxon>
        <taxon>Autobranchia</taxon>
        <taxon>Pteriomorphia</taxon>
        <taxon>Ostreida</taxon>
        <taxon>Ostreoidea</taxon>
        <taxon>Ostreidae</taxon>
        <taxon>Magallana</taxon>
    </lineage>
</organism>
<accession>A0A8W8HKJ2</accession>
<reference evidence="2" key="1">
    <citation type="submission" date="2022-08" db="UniProtKB">
        <authorList>
            <consortium name="EnsemblMetazoa"/>
        </authorList>
    </citation>
    <scope>IDENTIFICATION</scope>
    <source>
        <strain evidence="2">05x7-T-G4-1.051#20</strain>
    </source>
</reference>
<evidence type="ECO:0000313" key="2">
    <source>
        <dbReference type="EnsemblMetazoa" id="G10002.1:cds"/>
    </source>
</evidence>
<feature type="domain" description="Glycosyl hydrolase family 38 C-terminal" evidence="1">
    <location>
        <begin position="64"/>
        <end position="269"/>
    </location>
</feature>
<dbReference type="GO" id="GO:0004559">
    <property type="term" value="F:alpha-mannosidase activity"/>
    <property type="evidence" value="ECO:0007669"/>
    <property type="project" value="InterPro"/>
</dbReference>
<dbReference type="Pfam" id="PF07748">
    <property type="entry name" value="Glyco_hydro_38C"/>
    <property type="match status" value="1"/>
</dbReference>
<keyword evidence="3" id="KW-1185">Reference proteome</keyword>
<dbReference type="GO" id="GO:0000139">
    <property type="term" value="C:Golgi membrane"/>
    <property type="evidence" value="ECO:0007669"/>
    <property type="project" value="TreeGrafter"/>
</dbReference>
<dbReference type="Proteomes" id="UP000005408">
    <property type="component" value="Unassembled WGS sequence"/>
</dbReference>
<sequence>MSQERFKLSFVTELPALGIVRYQISQRKDSSSNSLATVTYYHGDGPSSQSKFSVEKKESSEFSIDNSFLEAKFSGATGLLQSVTVKSTGETHRSEVSFHTYGARGGKERSGAYLFLPDGKAKPLSVGHPVIRVVGGPVVSEVSVFINHVQHVVRLYNSPGVDGKTVDMFNLVDIQNEVNLELAVKISTDVQNSEREFFTDLSGFQMIKHKVFDKLPIQANVYPLPAVAFIEDDKTRFSVLTAQSLGVASLKTGEIQVMLDRTLNQDDMRGLGQGVRDNKVTPNRFRLLFERRSTPPIKAKLSGFPSMFAHVAYLHLVHKIQKIPQKSSIEVPPLLSHSSFLSVPLPCDVHLLNLRSLQKSYDGDIKRGDDSALLLHRFGVDCGIPSSGLQCKDTQGKVKLRDLFNDALGVKEIQRTSLTLLHDKGPTSLDSDLTLSPMEIYSFKVKW</sequence>
<dbReference type="GO" id="GO:0006013">
    <property type="term" value="P:mannose metabolic process"/>
    <property type="evidence" value="ECO:0007669"/>
    <property type="project" value="InterPro"/>
</dbReference>
<proteinExistence type="predicted"/>
<protein>
    <recommendedName>
        <fullName evidence="1">Glycosyl hydrolase family 38 C-terminal domain-containing protein</fullName>
    </recommendedName>
</protein>
<dbReference type="Gene3D" id="2.70.98.30">
    <property type="entry name" value="Golgi alpha-mannosidase II, domain 4"/>
    <property type="match status" value="1"/>
</dbReference>
<name>A0A8W8HKJ2_MAGGI</name>
<dbReference type="InterPro" id="IPR011682">
    <property type="entry name" value="Glyco_hydro_38_C"/>
</dbReference>
<dbReference type="FunFam" id="2.70.98.30:FF:000002">
    <property type="entry name" value="Alpha-mannosidase"/>
    <property type="match status" value="1"/>
</dbReference>
<dbReference type="SUPFAM" id="SSF74650">
    <property type="entry name" value="Galactose mutarotase-like"/>
    <property type="match status" value="1"/>
</dbReference>
<dbReference type="PANTHER" id="PTHR11607:SF3">
    <property type="entry name" value="LYSOSOMAL ALPHA-MANNOSIDASE"/>
    <property type="match status" value="1"/>
</dbReference>
<dbReference type="AlphaFoldDB" id="A0A8W8HKJ2"/>
<evidence type="ECO:0000259" key="1">
    <source>
        <dbReference type="Pfam" id="PF07748"/>
    </source>
</evidence>